<accession>M2N9L0</accession>
<evidence type="ECO:0000256" key="5">
    <source>
        <dbReference type="ARBA" id="ARBA00023242"/>
    </source>
</evidence>
<dbReference type="Proteomes" id="UP000011761">
    <property type="component" value="Unassembled WGS sequence"/>
</dbReference>
<evidence type="ECO:0000313" key="9">
    <source>
        <dbReference type="Proteomes" id="UP000011761"/>
    </source>
</evidence>
<evidence type="ECO:0000256" key="3">
    <source>
        <dbReference type="ARBA" id="ARBA00023015"/>
    </source>
</evidence>
<feature type="region of interest" description="Disordered" evidence="7">
    <location>
        <begin position="253"/>
        <end position="272"/>
    </location>
</feature>
<feature type="compositionally biased region" description="Basic residues" evidence="7">
    <location>
        <begin position="223"/>
        <end position="232"/>
    </location>
</feature>
<feature type="region of interest" description="Disordered" evidence="7">
    <location>
        <begin position="321"/>
        <end position="394"/>
    </location>
</feature>
<dbReference type="RefSeq" id="XP_007672068.1">
    <property type="nucleotide sequence ID" value="XM_007673878.1"/>
</dbReference>
<evidence type="ECO:0000256" key="2">
    <source>
        <dbReference type="ARBA" id="ARBA00022491"/>
    </source>
</evidence>
<proteinExistence type="predicted"/>
<keyword evidence="5" id="KW-0539">Nucleus</keyword>
<dbReference type="HOGENOM" id="CLU_031130_0_0_1"/>
<dbReference type="Pfam" id="PF08598">
    <property type="entry name" value="Sds3"/>
    <property type="match status" value="1"/>
</dbReference>
<keyword evidence="6" id="KW-0175">Coiled coil</keyword>
<protein>
    <submittedName>
        <fullName evidence="8">Uncharacterized protein</fullName>
    </submittedName>
</protein>
<evidence type="ECO:0000256" key="7">
    <source>
        <dbReference type="SAM" id="MobiDB-lite"/>
    </source>
</evidence>
<feature type="region of interest" description="Disordered" evidence="7">
    <location>
        <begin position="207"/>
        <end position="245"/>
    </location>
</feature>
<dbReference type="EMBL" id="KB445550">
    <property type="protein sequence ID" value="EMD00884.1"/>
    <property type="molecule type" value="Genomic_DNA"/>
</dbReference>
<feature type="compositionally biased region" description="Low complexity" evidence="7">
    <location>
        <begin position="8"/>
        <end position="25"/>
    </location>
</feature>
<dbReference type="OMA" id="NQHQHYR"/>
<evidence type="ECO:0000256" key="6">
    <source>
        <dbReference type="SAM" id="Coils"/>
    </source>
</evidence>
<dbReference type="STRING" id="717646.M2N9L0"/>
<dbReference type="eggNOG" id="ENOG502S0G7">
    <property type="taxonomic scope" value="Eukaryota"/>
</dbReference>
<feature type="region of interest" description="Disordered" evidence="7">
    <location>
        <begin position="1"/>
        <end position="32"/>
    </location>
</feature>
<feature type="compositionally biased region" description="Pro residues" evidence="7">
    <location>
        <begin position="371"/>
        <end position="381"/>
    </location>
</feature>
<dbReference type="SMART" id="SM01401">
    <property type="entry name" value="Sds3"/>
    <property type="match status" value="1"/>
</dbReference>
<evidence type="ECO:0000256" key="1">
    <source>
        <dbReference type="ARBA" id="ARBA00004123"/>
    </source>
</evidence>
<dbReference type="GO" id="GO:0005654">
    <property type="term" value="C:nucleoplasm"/>
    <property type="evidence" value="ECO:0007669"/>
    <property type="project" value="UniProtKB-ARBA"/>
</dbReference>
<dbReference type="OrthoDB" id="70376at2759"/>
<evidence type="ECO:0000313" key="8">
    <source>
        <dbReference type="EMBL" id="EMD00884.1"/>
    </source>
</evidence>
<evidence type="ECO:0000256" key="4">
    <source>
        <dbReference type="ARBA" id="ARBA00023163"/>
    </source>
</evidence>
<comment type="subcellular location">
    <subcellularLocation>
        <location evidence="1">Nucleus</location>
    </subcellularLocation>
</comment>
<dbReference type="AlphaFoldDB" id="M2N9L0"/>
<dbReference type="PANTHER" id="PTHR21964">
    <property type="entry name" value="BREAST CANCER METASTASIS-SUPPRESSOR 1"/>
    <property type="match status" value="1"/>
</dbReference>
<feature type="region of interest" description="Disordered" evidence="7">
    <location>
        <begin position="579"/>
        <end position="608"/>
    </location>
</feature>
<keyword evidence="4" id="KW-0804">Transcription</keyword>
<keyword evidence="3" id="KW-0805">Transcription regulation</keyword>
<keyword evidence="2" id="KW-0678">Repressor</keyword>
<sequence>MAITNRHASPFDASASPQPQPASSANMTKRDVRRNRIMERLQAMIDSFSANQHQHYRAQLQAVQVDMTLVLRAEPYENGPLEDGGEEIRGMVEAMMASNTIGDEAAQRDYLAMAGTRYAEFAREVNDELAARDAELVALNNNYHNAVAELERLTQQKLHQADEEHKALSSTIRQRLITSITKKRQHLLRDKEQLDIADSNALLLHPNHFSINNPSSPGGGQNRKTRHLRHRAGSPNAGDLAENGKRKRKVMAMDDDGNESPAPAFRPLPPPDALGGGRSPFKDARRENAYTQFEAPAYSLERIFTDKELAMATATAQQATYKHFHGPKPQETSTTNGTAVPSYDGETLPDPTATVDGQDAGIHPTTELTGTPPPSHAPPAAPEMERQTSHQVLTRGARAANPLAALSDLANVAAAAGSAPIRDNPFAPVLPTYNAVARSEKSGAPAPPAVGQLDLDNDFEMMRQAGADAATEDEEYATPEEVNAAREMRRNLLDQALGWKFASQPYRLPLTETGPANVPRPVERPLYAGFSHIASLEVQQQRARQANAAAAVAAAAGMGSGGSLAMALQGKFGLGAEPMSRTTSAGGMSESGEVATGLSRRGRGKVAG</sequence>
<name>M2N9L0_BAUPA</name>
<dbReference type="GeneID" id="19109542"/>
<keyword evidence="9" id="KW-1185">Reference proteome</keyword>
<gene>
    <name evidence="8" type="ORF">BAUCODRAFT_187484</name>
</gene>
<dbReference type="InterPro" id="IPR013907">
    <property type="entry name" value="Sds3"/>
</dbReference>
<feature type="compositionally biased region" description="Polar residues" evidence="7">
    <location>
        <begin position="330"/>
        <end position="339"/>
    </location>
</feature>
<dbReference type="KEGG" id="bcom:BAUCODRAFT_187484"/>
<feature type="coiled-coil region" evidence="6">
    <location>
        <begin position="122"/>
        <end position="156"/>
    </location>
</feature>
<reference evidence="8 9" key="1">
    <citation type="journal article" date="2012" name="PLoS Pathog.">
        <title>Diverse lifestyles and strategies of plant pathogenesis encoded in the genomes of eighteen Dothideomycetes fungi.</title>
        <authorList>
            <person name="Ohm R.A."/>
            <person name="Feau N."/>
            <person name="Henrissat B."/>
            <person name="Schoch C.L."/>
            <person name="Horwitz B.A."/>
            <person name="Barry K.W."/>
            <person name="Condon B.J."/>
            <person name="Copeland A.C."/>
            <person name="Dhillon B."/>
            <person name="Glaser F."/>
            <person name="Hesse C.N."/>
            <person name="Kosti I."/>
            <person name="LaButti K."/>
            <person name="Lindquist E.A."/>
            <person name="Lucas S."/>
            <person name="Salamov A.A."/>
            <person name="Bradshaw R.E."/>
            <person name="Ciuffetti L."/>
            <person name="Hamelin R.C."/>
            <person name="Kema G.H.J."/>
            <person name="Lawrence C."/>
            <person name="Scott J.A."/>
            <person name="Spatafora J.W."/>
            <person name="Turgeon B.G."/>
            <person name="de Wit P.J.G.M."/>
            <person name="Zhong S."/>
            <person name="Goodwin S.B."/>
            <person name="Grigoriev I.V."/>
        </authorList>
    </citation>
    <scope>NUCLEOTIDE SEQUENCE [LARGE SCALE GENOMIC DNA]</scope>
    <source>
        <strain evidence="8 9">UAMH 10762</strain>
    </source>
</reference>
<organism evidence="8 9">
    <name type="scientific">Baudoinia panamericana (strain UAMH 10762)</name>
    <name type="common">Angels' share fungus</name>
    <name type="synonym">Baudoinia compniacensis (strain UAMH 10762)</name>
    <dbReference type="NCBI Taxonomy" id="717646"/>
    <lineage>
        <taxon>Eukaryota</taxon>
        <taxon>Fungi</taxon>
        <taxon>Dikarya</taxon>
        <taxon>Ascomycota</taxon>
        <taxon>Pezizomycotina</taxon>
        <taxon>Dothideomycetes</taxon>
        <taxon>Dothideomycetidae</taxon>
        <taxon>Mycosphaerellales</taxon>
        <taxon>Teratosphaeriaceae</taxon>
        <taxon>Baudoinia</taxon>
    </lineage>
</organism>
<dbReference type="GO" id="GO:0010468">
    <property type="term" value="P:regulation of gene expression"/>
    <property type="evidence" value="ECO:0007669"/>
    <property type="project" value="UniProtKB-ARBA"/>
</dbReference>